<keyword evidence="1" id="KW-0479">Metal-binding</keyword>
<protein>
    <recommendedName>
        <fullName evidence="5">MYND-type domain-containing protein</fullName>
    </recommendedName>
</protein>
<comment type="caution">
    <text evidence="6">The sequence shown here is derived from an EMBL/GenBank/DDBJ whole genome shotgun (WGS) entry which is preliminary data.</text>
</comment>
<dbReference type="InterPro" id="IPR002893">
    <property type="entry name" value="Znf_MYND"/>
</dbReference>
<feature type="domain" description="MYND-type" evidence="5">
    <location>
        <begin position="32"/>
        <end position="66"/>
    </location>
</feature>
<gene>
    <name evidence="6" type="ORF">TNIN_405461</name>
</gene>
<feature type="region of interest" description="Disordered" evidence="4">
    <location>
        <begin position="114"/>
        <end position="253"/>
    </location>
</feature>
<dbReference type="AlphaFoldDB" id="A0A8X6YRX6"/>
<dbReference type="Proteomes" id="UP000886998">
    <property type="component" value="Unassembled WGS sequence"/>
</dbReference>
<evidence type="ECO:0000313" key="7">
    <source>
        <dbReference type="Proteomes" id="UP000886998"/>
    </source>
</evidence>
<evidence type="ECO:0000256" key="1">
    <source>
        <dbReference type="ARBA" id="ARBA00022723"/>
    </source>
</evidence>
<reference evidence="6" key="1">
    <citation type="submission" date="2020-08" db="EMBL/GenBank/DDBJ databases">
        <title>Multicomponent nature underlies the extraordinary mechanical properties of spider dragline silk.</title>
        <authorList>
            <person name="Kono N."/>
            <person name="Nakamura H."/>
            <person name="Mori M."/>
            <person name="Yoshida Y."/>
            <person name="Ohtoshi R."/>
            <person name="Malay A.D."/>
            <person name="Moran D.A.P."/>
            <person name="Tomita M."/>
            <person name="Numata K."/>
            <person name="Arakawa K."/>
        </authorList>
    </citation>
    <scope>NUCLEOTIDE SEQUENCE</scope>
</reference>
<sequence>MMEKEFYKAENEKYKEKFTSAKMISYLVNDYCIICQQPAHIHCCSNHNYCSVACRNYDDSKHDRYCPNKIVSLPTEDLPSIDQLGVFGPGVTFRRHSTKIVNVHYEQQIIERISLQETSTTEEELNRPSTSQEMTTELSSDSDQTVTEDEPDHTDSDSPDQAETDEDQAETEEDQAETEEDQAETEEDQAETDEDQAETDEDQAETDEDQAETEEKPNQSSPTSPTLESSTRSIRLSTRCYGSERIQNTHYQQ</sequence>
<dbReference type="SUPFAM" id="SSF144232">
    <property type="entry name" value="HIT/MYND zinc finger-like"/>
    <property type="match status" value="1"/>
</dbReference>
<feature type="compositionally biased region" description="Polar residues" evidence="4">
    <location>
        <begin position="127"/>
        <end position="145"/>
    </location>
</feature>
<dbReference type="GO" id="GO:0008270">
    <property type="term" value="F:zinc ion binding"/>
    <property type="evidence" value="ECO:0007669"/>
    <property type="project" value="UniProtKB-KW"/>
</dbReference>
<keyword evidence="7" id="KW-1185">Reference proteome</keyword>
<accession>A0A8X6YRX6</accession>
<dbReference type="EMBL" id="BMAV01020841">
    <property type="protein sequence ID" value="GFY74609.1"/>
    <property type="molecule type" value="Genomic_DNA"/>
</dbReference>
<evidence type="ECO:0000313" key="6">
    <source>
        <dbReference type="EMBL" id="GFY74609.1"/>
    </source>
</evidence>
<feature type="compositionally biased region" description="Acidic residues" evidence="4">
    <location>
        <begin position="146"/>
        <end position="212"/>
    </location>
</feature>
<evidence type="ECO:0000256" key="3">
    <source>
        <dbReference type="ARBA" id="ARBA00022833"/>
    </source>
</evidence>
<feature type="compositionally biased region" description="Low complexity" evidence="4">
    <location>
        <begin position="220"/>
        <end position="233"/>
    </location>
</feature>
<proteinExistence type="predicted"/>
<evidence type="ECO:0000256" key="4">
    <source>
        <dbReference type="SAM" id="MobiDB-lite"/>
    </source>
</evidence>
<keyword evidence="2" id="KW-0863">Zinc-finger</keyword>
<name>A0A8X6YRX6_9ARAC</name>
<dbReference type="OrthoDB" id="10606275at2759"/>
<organism evidence="6 7">
    <name type="scientific">Trichonephila inaurata madagascariensis</name>
    <dbReference type="NCBI Taxonomy" id="2747483"/>
    <lineage>
        <taxon>Eukaryota</taxon>
        <taxon>Metazoa</taxon>
        <taxon>Ecdysozoa</taxon>
        <taxon>Arthropoda</taxon>
        <taxon>Chelicerata</taxon>
        <taxon>Arachnida</taxon>
        <taxon>Araneae</taxon>
        <taxon>Araneomorphae</taxon>
        <taxon>Entelegynae</taxon>
        <taxon>Araneoidea</taxon>
        <taxon>Nephilidae</taxon>
        <taxon>Trichonephila</taxon>
        <taxon>Trichonephila inaurata</taxon>
    </lineage>
</organism>
<keyword evidence="3" id="KW-0862">Zinc</keyword>
<dbReference type="PROSITE" id="PS01360">
    <property type="entry name" value="ZF_MYND_1"/>
    <property type="match status" value="1"/>
</dbReference>
<evidence type="ECO:0000259" key="5">
    <source>
        <dbReference type="PROSITE" id="PS01360"/>
    </source>
</evidence>
<evidence type="ECO:0000256" key="2">
    <source>
        <dbReference type="ARBA" id="ARBA00022771"/>
    </source>
</evidence>